<dbReference type="InterPro" id="IPR042104">
    <property type="entry name" value="PKS_dehydratase_sf"/>
</dbReference>
<dbReference type="InterPro" id="IPR014030">
    <property type="entry name" value="Ketoacyl_synth_N"/>
</dbReference>
<dbReference type="RefSeq" id="XP_015404837.1">
    <property type="nucleotide sequence ID" value="XM_015553391.1"/>
</dbReference>
<dbReference type="Pfam" id="PF02801">
    <property type="entry name" value="Ketoacyl-synt_C"/>
    <property type="match status" value="1"/>
</dbReference>
<feature type="region of interest" description="Disordered" evidence="9">
    <location>
        <begin position="1761"/>
        <end position="1792"/>
    </location>
</feature>
<feature type="domain" description="PKS/mFAS DH" evidence="12">
    <location>
        <begin position="1315"/>
        <end position="1622"/>
    </location>
</feature>
<dbReference type="Pfam" id="PF00550">
    <property type="entry name" value="PP-binding"/>
    <property type="match status" value="1"/>
</dbReference>
<evidence type="ECO:0000259" key="10">
    <source>
        <dbReference type="PROSITE" id="PS50075"/>
    </source>
</evidence>
<comment type="caution">
    <text evidence="13">The sequence shown here is derived from an EMBL/GenBank/DDBJ whole genome shotgun (WGS) entry which is preliminary data.</text>
</comment>
<feature type="active site" description="Proton acceptor; for dehydratase activity" evidence="8">
    <location>
        <position position="1350"/>
    </location>
</feature>
<dbReference type="CDD" id="cd02440">
    <property type="entry name" value="AdoMet_MTases"/>
    <property type="match status" value="1"/>
</dbReference>
<keyword evidence="14" id="KW-1185">Reference proteome</keyword>
<dbReference type="GeneID" id="26809939"/>
<evidence type="ECO:0000256" key="1">
    <source>
        <dbReference type="ARBA" id="ARBA00005179"/>
    </source>
</evidence>
<dbReference type="SUPFAM" id="SSF55048">
    <property type="entry name" value="Probable ACP-binding domain of malonyl-CoA ACP transacylase"/>
    <property type="match status" value="1"/>
</dbReference>
<dbReference type="Pfam" id="PF07993">
    <property type="entry name" value="NAD_binding_4"/>
    <property type="match status" value="1"/>
</dbReference>
<accession>A0A0L1IWN3</accession>
<evidence type="ECO:0000256" key="6">
    <source>
        <dbReference type="ARBA" id="ARBA00023268"/>
    </source>
</evidence>
<dbReference type="Pfam" id="PF00698">
    <property type="entry name" value="Acyl_transf_1"/>
    <property type="match status" value="1"/>
</dbReference>
<dbReference type="GO" id="GO:0016746">
    <property type="term" value="F:acyltransferase activity"/>
    <property type="evidence" value="ECO:0007669"/>
    <property type="project" value="UniProtKB-KW"/>
</dbReference>
<evidence type="ECO:0000256" key="3">
    <source>
        <dbReference type="ARBA" id="ARBA00022553"/>
    </source>
</evidence>
<keyword evidence="4" id="KW-0808">Transferase</keyword>
<dbReference type="InterPro" id="IPR036736">
    <property type="entry name" value="ACP-like_sf"/>
</dbReference>
<feature type="region of interest" description="C-terminal hotdog fold" evidence="8">
    <location>
        <begin position="1475"/>
        <end position="1622"/>
    </location>
</feature>
<keyword evidence="7" id="KW-0012">Acyltransferase</keyword>
<gene>
    <name evidence="13" type="ORF">ANOM_008135</name>
</gene>
<feature type="region of interest" description="N-terminal hotdog fold" evidence="8">
    <location>
        <begin position="1315"/>
        <end position="1447"/>
    </location>
</feature>
<dbReference type="SUPFAM" id="SSF53335">
    <property type="entry name" value="S-adenosyl-L-methionine-dependent methyltransferases"/>
    <property type="match status" value="1"/>
</dbReference>
<dbReference type="Gene3D" id="3.40.50.150">
    <property type="entry name" value="Vaccinia Virus protein VP39"/>
    <property type="match status" value="1"/>
</dbReference>
<dbReference type="InterPro" id="IPR006162">
    <property type="entry name" value="Ppantetheine_attach_site"/>
</dbReference>
<dbReference type="Gene3D" id="3.40.47.10">
    <property type="match status" value="1"/>
</dbReference>
<evidence type="ECO:0000256" key="8">
    <source>
        <dbReference type="PROSITE-ProRule" id="PRU01363"/>
    </source>
</evidence>
<evidence type="ECO:0000256" key="9">
    <source>
        <dbReference type="SAM" id="MobiDB-lite"/>
    </source>
</evidence>
<dbReference type="InterPro" id="IPR049900">
    <property type="entry name" value="PKS_mFAS_DH"/>
</dbReference>
<dbReference type="InterPro" id="IPR041068">
    <property type="entry name" value="HTH_51"/>
</dbReference>
<dbReference type="Gene3D" id="3.30.70.3290">
    <property type="match status" value="1"/>
</dbReference>
<dbReference type="InterPro" id="IPR036291">
    <property type="entry name" value="NAD(P)-bd_dom_sf"/>
</dbReference>
<evidence type="ECO:0000256" key="2">
    <source>
        <dbReference type="ARBA" id="ARBA00022450"/>
    </source>
</evidence>
<dbReference type="STRING" id="1509407.A0A0L1IWN3"/>
<dbReference type="EMBL" id="JNOM01000239">
    <property type="protein sequence ID" value="KNG83914.1"/>
    <property type="molecule type" value="Genomic_DNA"/>
</dbReference>
<keyword evidence="6" id="KW-0511">Multifunctional enzyme</keyword>
<dbReference type="InterPro" id="IPR013120">
    <property type="entry name" value="FAR_NAD-bd"/>
</dbReference>
<dbReference type="SUPFAM" id="SSF53901">
    <property type="entry name" value="Thiolase-like"/>
    <property type="match status" value="1"/>
</dbReference>
<feature type="active site" description="Proton donor; for dehydratase activity" evidence="8">
    <location>
        <position position="1531"/>
    </location>
</feature>
<dbReference type="Gene3D" id="1.10.1200.10">
    <property type="entry name" value="ACP-like"/>
    <property type="match status" value="1"/>
</dbReference>
<dbReference type="Pfam" id="PF00109">
    <property type="entry name" value="ketoacyl-synt"/>
    <property type="match status" value="1"/>
</dbReference>
<evidence type="ECO:0000259" key="11">
    <source>
        <dbReference type="PROSITE" id="PS52004"/>
    </source>
</evidence>
<dbReference type="GO" id="GO:0031177">
    <property type="term" value="F:phosphopantetheine binding"/>
    <property type="evidence" value="ECO:0007669"/>
    <property type="project" value="InterPro"/>
</dbReference>
<dbReference type="Pfam" id="PF16073">
    <property type="entry name" value="SAT"/>
    <property type="match status" value="1"/>
</dbReference>
<dbReference type="Pfam" id="PF18558">
    <property type="entry name" value="HTH_51"/>
    <property type="match status" value="1"/>
</dbReference>
<dbReference type="PROSITE" id="PS00012">
    <property type="entry name" value="PHOSPHOPANTETHEINE"/>
    <property type="match status" value="1"/>
</dbReference>
<keyword evidence="3" id="KW-0597">Phosphoprotein</keyword>
<dbReference type="Proteomes" id="UP000037505">
    <property type="component" value="Unassembled WGS sequence"/>
</dbReference>
<dbReference type="SMART" id="SM00825">
    <property type="entry name" value="PKS_KS"/>
    <property type="match status" value="1"/>
</dbReference>
<dbReference type="GO" id="GO:0044550">
    <property type="term" value="P:secondary metabolite biosynthetic process"/>
    <property type="evidence" value="ECO:0007669"/>
    <property type="project" value="UniProtKB-ARBA"/>
</dbReference>
<dbReference type="InterPro" id="IPR050444">
    <property type="entry name" value="Polyketide_Synthase"/>
</dbReference>
<evidence type="ECO:0000256" key="7">
    <source>
        <dbReference type="ARBA" id="ARBA00023315"/>
    </source>
</evidence>
<dbReference type="InterPro" id="IPR009081">
    <property type="entry name" value="PP-bd_ACP"/>
</dbReference>
<dbReference type="InterPro" id="IPR032088">
    <property type="entry name" value="SAT"/>
</dbReference>
<dbReference type="InterPro" id="IPR014043">
    <property type="entry name" value="Acyl_transferase_dom"/>
</dbReference>
<dbReference type="SUPFAM" id="SSF47336">
    <property type="entry name" value="ACP-like"/>
    <property type="match status" value="1"/>
</dbReference>
<dbReference type="PROSITE" id="PS50075">
    <property type="entry name" value="CARRIER"/>
    <property type="match status" value="1"/>
</dbReference>
<feature type="compositionally biased region" description="Acidic residues" evidence="9">
    <location>
        <begin position="1770"/>
        <end position="1779"/>
    </location>
</feature>
<feature type="domain" description="Ketosynthase family 3 (KS3)" evidence="11">
    <location>
        <begin position="412"/>
        <end position="829"/>
    </location>
</feature>
<dbReference type="InterPro" id="IPR020841">
    <property type="entry name" value="PKS_Beta-ketoAc_synthase_dom"/>
</dbReference>
<evidence type="ECO:0000256" key="5">
    <source>
        <dbReference type="ARBA" id="ARBA00022857"/>
    </source>
</evidence>
<dbReference type="Gene3D" id="3.40.50.720">
    <property type="entry name" value="NAD(P)-binding Rossmann-like Domain"/>
    <property type="match status" value="1"/>
</dbReference>
<dbReference type="InterPro" id="IPR029063">
    <property type="entry name" value="SAM-dependent_MTases_sf"/>
</dbReference>
<proteinExistence type="predicted"/>
<keyword evidence="2" id="KW-0596">Phosphopantetheine</keyword>
<name>A0A0L1IWN3_ASPN3</name>
<dbReference type="PROSITE" id="PS52004">
    <property type="entry name" value="KS3_2"/>
    <property type="match status" value="1"/>
</dbReference>
<evidence type="ECO:0000313" key="14">
    <source>
        <dbReference type="Proteomes" id="UP000037505"/>
    </source>
</evidence>
<protein>
    <submittedName>
        <fullName evidence="13">Putative polyketide synthase</fullName>
    </submittedName>
</protein>
<sequence>LSASKQHPDTKSLLFQNTLDPAFNMVTSTSNTKSESLKLVFGPQDPNLDDTFLQTLRTTLLETPELEWVVDTLTQLPREWQKIADAHPELAAFQGQRYLDLLNKWVRRGVLPSNLFPLPNILVTPLVVTTQLAQYTKFVKQINPGFSSNDSLQGILKLDTETVGLCTGLISSAAVASSANLAELQKHGAAAIRMATAIGALVDAGDSDHEDGDRWQSLAVGWTAHALESKLDSIVDSFPEAYVSVISEARLATLTVLKTDAPQLLEKLKDTGFIFTKTGLRGPFHCGKRENQAASLLRLFDSDPSFQFPHASQLVFGMRSANGGRFQLEDKLHHAVARAMLTDKADWHKLFTTLHESTSTRPYLTICFGSQSFVPQWFLRKLGPKLAYAADLDFTSAQLPPALGALLGPIEDNAIAVVGMACHFPGGSDLDEFWDTICAAKSQCTEVPSDRINFDYAAWRENDKNRKWFGNFVRDHDAFDHKFFQKSPREMVSCDPQHRMMLQVAYQAVQQSGYFNKAAIDQHVGCYVGIGVADYENNVACHTPTAYTATGNLKSFAAGKISHFFGWSGPGVTIDTACSSSALAVHHACNAILNGECHAALAGGVNVMTSPEWYQNLDGASFLSPTGQCKPFDEAADGYCRGEGAGAVFLKKLSAAIEDGDQVLGVIRGSAVNQNANCSAITAPSVQSLTSVFNGVLRKARLDPKQISVVEAHGTGTQVGDRAEYDSVRRVLGGQGRAEPVSLGSVKGLIGHLECASGVAALIKVLLMIQNGAIPPQSSFRTISSKLNASPLDNVEISTSMRSWATDFRAALLNNYGASGSNASLVITQADNLHLDGETRRVREAVAGKRPFWFSGIDDKSLRSYATKMVRFLQSRKPNDHRFTIENLSYQLAHQSNRLLGQSLMFSCVSVDELEAKLASFADGRGELTSAQRQQSSRPVILCFGGQRSNFVGLDREAYYQFKLLRTYLDQCHETCLSLGLEGIIPAIFERTPRRSIVELQTMQFALQYACAKSWIDSGVQVTALVGHSFGELTAMCVSGTLSVEDTLKMIAGRARLLEANWGLDRGSMMAVDGELESVQRLLRETNAAQTTEPPINIACYNGPRQFTIAGTSKAMEAVKQTLLSDPSFTSIKAKQLDITHAFHSALVDPLVPELERLGEDLIFRSLAIPHERATQEAISGPPAFNIFASHMRDPVYFDRAVQRLAQKYPGSIWLEAGSGSGVTALASRAAGSHGMTFQSINITSSGAVQNMADATVNLWKEGVNVAFWEHVEQTSSHSLLLLPPYQFAKSRHWLERRKPEAKEATPVPSLPKPPKGLWAFMGFQDSGNTHARFQIHATSDEFKKYVGAHLVAQTAPICPSMLQHVMAREALASLLEDSDMIPELENMENDAPLFLDESKLVWLDAYRTDSESTSWDFRITSVNKDNAGDNATKHVSGRLLFRSFRDASKIFTTCERLVDRRRALALLDGQEAEHVIQGSRNIYKVFAPVVQYNDDTYKGLQKIAATRNESAGRIVMQDAAQTILSVGLADTFCQVAGIYLNCMAECEDGKMYLSNRVERWIRSPDVPLDSRPEHWEVYAIHNHSSPKEYVSDLFVFDATTGQLVWVILGLHFVEVSFAGMSRLLGRFAGVQPAQQAPAPEPLAALPAIVSPAAKAPVIKPKANGFIDSAAPQSQQAKPKKAPGRDVLDGVRDLFCNLLGLEPEDIQPSSDLVELGIDSLLAMEVAREVEKAFSIKFELEELMQMTDVRSLVNCVQANMGASDSSVTDGDLSDGFEETSGDSGIQTPPSEPAEEVKSVATGGALSAELIIDAFTETKTLTDQFIEQSNLSGYSNYVQPKLTELVVAHTLDAFEQLGCSLHSAQAGQTIKRIPHLPKHDKVMAVLTGLLEKARLVDLDGLSMIRTAVPLPTKSAPQLLQELLREYPEHSYDHKLTSLTGSRLADCLSGKTEAIQLLFGSAEGRELAAGMYGKSPINVAWLRQLQHFWQRFIAHIPQQQQQPINILEMGAGTGGTTAALLPLLASSGVPVRYTATDISPSLVAGLRKRFKNYPWMSFEVIDIEKAPPTKLLETQHVVLATNCVHATHSLAATTKNIHRILRPDGFLIMLEMTEAVPWVDSVFGLVEGWWLFNDGRTHALAQPDLWQRTLRANGYGHVDWSDGQLPENSIQRIIIALASPQSQNLVSICPPASSISTADLAARQVVVDSLVQKHTLDFTVPTSLSTSQTNYDSSRYVLVTGATGSLGSHLVAHFAAQPDVRKVICLNRISGSDATTRQLEALQSRGLELHQNLLSKVEAIETNSSAPMLGLSLTEYQHLVNCVTDVVHNAWAMSMTRPARGFETQFKAIRNLIDLCRDAACQRRPGMQKIGFQFVSSVSVVGCHPFLTHKARVPEQRVNVASALSMGYADAKLICEKMLDETLHRHPEHFRTMSVRVGQISGSKVNGYWNPVEHLVHLIKSSQSLGVLPDLDGALSWCPVNDVASTLGDLLLRDEPAYPIYHIENPVRQPWPEMISILSDALEIPQANIVPYEKWLQRVRNYPPSIAGSENPAVRLIDFFETDFLRMSCGGMILDTTQSKEHSATLRSLGPIDRELVMKYIRAWKDSGFLL</sequence>
<dbReference type="InterPro" id="IPR013217">
    <property type="entry name" value="Methyltransf_12"/>
</dbReference>
<keyword evidence="5" id="KW-0521">NADP</keyword>
<dbReference type="InterPro" id="IPR014031">
    <property type="entry name" value="Ketoacyl_synth_C"/>
</dbReference>
<dbReference type="PANTHER" id="PTHR45681">
    <property type="entry name" value="POLYKETIDE SYNTHASE 44-RELATED"/>
    <property type="match status" value="1"/>
</dbReference>
<feature type="non-terminal residue" evidence="13">
    <location>
        <position position="1"/>
    </location>
</feature>
<dbReference type="Gene3D" id="3.10.129.110">
    <property type="entry name" value="Polyketide synthase dehydratase"/>
    <property type="match status" value="1"/>
</dbReference>
<dbReference type="InterPro" id="IPR001227">
    <property type="entry name" value="Ac_transferase_dom_sf"/>
</dbReference>
<dbReference type="InterPro" id="IPR016036">
    <property type="entry name" value="Malonyl_transacylase_ACP-bd"/>
</dbReference>
<dbReference type="PANTHER" id="PTHR45681:SF6">
    <property type="entry name" value="POLYKETIDE SYNTHASE 37"/>
    <property type="match status" value="1"/>
</dbReference>
<dbReference type="Gene3D" id="3.40.366.10">
    <property type="entry name" value="Malonyl-Coenzyme A Acyl Carrier Protein, domain 2"/>
    <property type="match status" value="2"/>
</dbReference>
<evidence type="ECO:0000313" key="13">
    <source>
        <dbReference type="EMBL" id="KNG83914.1"/>
    </source>
</evidence>
<dbReference type="InterPro" id="IPR016035">
    <property type="entry name" value="Acyl_Trfase/lysoPLipase"/>
</dbReference>
<feature type="domain" description="Carrier" evidence="10">
    <location>
        <begin position="1682"/>
        <end position="1759"/>
    </location>
</feature>
<dbReference type="SUPFAM" id="SSF51735">
    <property type="entry name" value="NAD(P)-binding Rossmann-fold domains"/>
    <property type="match status" value="1"/>
</dbReference>
<evidence type="ECO:0000256" key="4">
    <source>
        <dbReference type="ARBA" id="ARBA00022679"/>
    </source>
</evidence>
<dbReference type="SMART" id="SM00827">
    <property type="entry name" value="PKS_AT"/>
    <property type="match status" value="1"/>
</dbReference>
<dbReference type="InterPro" id="IPR020806">
    <property type="entry name" value="PKS_PP-bd"/>
</dbReference>
<dbReference type="CDD" id="cd00833">
    <property type="entry name" value="PKS"/>
    <property type="match status" value="1"/>
</dbReference>
<reference evidence="13 14" key="1">
    <citation type="submission" date="2014-06" db="EMBL/GenBank/DDBJ databases">
        <title>The Genome of the Aflatoxigenic Filamentous Fungus Aspergillus nomius.</title>
        <authorList>
            <person name="Moore M.G."/>
            <person name="Shannon B.M."/>
            <person name="Brian M.M."/>
        </authorList>
    </citation>
    <scope>NUCLEOTIDE SEQUENCE [LARGE SCALE GENOMIC DNA]</scope>
    <source>
        <strain evidence="13 14">NRRL 13137</strain>
    </source>
</reference>
<dbReference type="SMART" id="SM00823">
    <property type="entry name" value="PKS_PP"/>
    <property type="match status" value="1"/>
</dbReference>
<comment type="pathway">
    <text evidence="1">Secondary metabolite biosynthesis.</text>
</comment>
<dbReference type="OrthoDB" id="329835at2759"/>
<dbReference type="SUPFAM" id="SSF52151">
    <property type="entry name" value="FabD/lysophospholipase-like"/>
    <property type="match status" value="1"/>
</dbReference>
<dbReference type="PROSITE" id="PS52019">
    <property type="entry name" value="PKS_MFAS_DH"/>
    <property type="match status" value="1"/>
</dbReference>
<organism evidence="13 14">
    <name type="scientific">Aspergillus nomiae NRRL (strain ATCC 15546 / NRRL 13137 / CBS 260.88 / M93)</name>
    <dbReference type="NCBI Taxonomy" id="1509407"/>
    <lineage>
        <taxon>Eukaryota</taxon>
        <taxon>Fungi</taxon>
        <taxon>Dikarya</taxon>
        <taxon>Ascomycota</taxon>
        <taxon>Pezizomycotina</taxon>
        <taxon>Eurotiomycetes</taxon>
        <taxon>Eurotiomycetidae</taxon>
        <taxon>Eurotiales</taxon>
        <taxon>Aspergillaceae</taxon>
        <taxon>Aspergillus</taxon>
        <taxon>Aspergillus subgen. Circumdati</taxon>
    </lineage>
</organism>
<evidence type="ECO:0000259" key="12">
    <source>
        <dbReference type="PROSITE" id="PS52019"/>
    </source>
</evidence>
<dbReference type="InterPro" id="IPR016039">
    <property type="entry name" value="Thiolase-like"/>
</dbReference>
<dbReference type="Pfam" id="PF08242">
    <property type="entry name" value="Methyltransf_12"/>
    <property type="match status" value="1"/>
</dbReference>